<dbReference type="RefSeq" id="WP_212821745.1">
    <property type="nucleotide sequence ID" value="NZ_AP023416.1"/>
</dbReference>
<dbReference type="KEGG" id="vfa:MM35RIKEN_21420"/>
<dbReference type="AlphaFoldDB" id="A0A810PW92"/>
<keyword evidence="1" id="KW-0614">Plasmid</keyword>
<organism evidence="1 2">
    <name type="scientific">Vescimonas fastidiosa</name>
    <dbReference type="NCBI Taxonomy" id="2714353"/>
    <lineage>
        <taxon>Bacteria</taxon>
        <taxon>Bacillati</taxon>
        <taxon>Bacillota</taxon>
        <taxon>Clostridia</taxon>
        <taxon>Eubacteriales</taxon>
        <taxon>Oscillospiraceae</taxon>
        <taxon>Vescimonas</taxon>
    </lineage>
</organism>
<gene>
    <name evidence="1" type="ORF">MM35RIKEN_21420</name>
</gene>
<protein>
    <submittedName>
        <fullName evidence="1">Uncharacterized protein</fullName>
    </submittedName>
</protein>
<reference evidence="1" key="1">
    <citation type="submission" date="2020-09" db="EMBL/GenBank/DDBJ databases">
        <title>New species isolated from human feces.</title>
        <authorList>
            <person name="Kitahara M."/>
            <person name="Shigeno Y."/>
            <person name="Shime M."/>
            <person name="Matsumoto Y."/>
            <person name="Nakamura S."/>
            <person name="Motooka D."/>
            <person name="Fukuoka S."/>
            <person name="Nishikawa H."/>
            <person name="Benno Y."/>
        </authorList>
    </citation>
    <scope>NUCLEOTIDE SEQUENCE</scope>
    <source>
        <strain evidence="1">MM35</strain>
        <plasmid evidence="1">pMM35_01</plasmid>
    </source>
</reference>
<sequence length="98" mass="11276">MKNVLLSADGPLSVYSVPDDVADSLWEYCLEFIDWLHYSPDAEAYVRDTSAGPIICFDESDFIDYLNQYVYQEQSTLVAALSSMTPPEEYKYLPHFNF</sequence>
<geneLocation type="plasmid" evidence="1 2">
    <name>pMM35_01</name>
</geneLocation>
<evidence type="ECO:0000313" key="1">
    <source>
        <dbReference type="EMBL" id="BCK79950.1"/>
    </source>
</evidence>
<proteinExistence type="predicted"/>
<evidence type="ECO:0000313" key="2">
    <source>
        <dbReference type="Proteomes" id="UP000681343"/>
    </source>
</evidence>
<name>A0A810PW92_9FIRM</name>
<dbReference type="EMBL" id="AP023416">
    <property type="protein sequence ID" value="BCK79950.1"/>
    <property type="molecule type" value="Genomic_DNA"/>
</dbReference>
<accession>A0A810PW92</accession>
<keyword evidence="2" id="KW-1185">Reference proteome</keyword>
<dbReference type="Proteomes" id="UP000681343">
    <property type="component" value="Plasmid pMM35_01"/>
</dbReference>